<reference evidence="1 2" key="2">
    <citation type="submission" date="2008-04" db="EMBL/GenBank/DDBJ databases">
        <authorList>
            <person name="Fulton L."/>
            <person name="Clifton S."/>
            <person name="Fulton B."/>
            <person name="Xu J."/>
            <person name="Minx P."/>
            <person name="Pepin K.H."/>
            <person name="Johnson M."/>
            <person name="Thiruvilangam P."/>
            <person name="Bhonagiri V."/>
            <person name="Nash W.E."/>
            <person name="Mardis E.R."/>
            <person name="Wilson R.K."/>
        </authorList>
    </citation>
    <scope>NUCLEOTIDE SEQUENCE [LARGE SCALE GENOMIC DNA]</scope>
    <source>
        <strain evidence="1 2">DSM 17393</strain>
    </source>
</reference>
<dbReference type="AlphaFoldDB" id="B3C8X4"/>
<reference evidence="1 2" key="1">
    <citation type="submission" date="2008-04" db="EMBL/GenBank/DDBJ databases">
        <title>Draft genome sequence of Bacteroides intestinalis (DSM 17393).</title>
        <authorList>
            <person name="Sudarsanam P."/>
            <person name="Ley R."/>
            <person name="Guruge J."/>
            <person name="Turnbaugh P.J."/>
            <person name="Mahowald M."/>
            <person name="Liep D."/>
            <person name="Gordon J."/>
        </authorList>
    </citation>
    <scope>NUCLEOTIDE SEQUENCE [LARGE SCALE GENOMIC DNA]</scope>
    <source>
        <strain evidence="1 2">DSM 17393</strain>
    </source>
</reference>
<dbReference type="Proteomes" id="UP000004596">
    <property type="component" value="Unassembled WGS sequence"/>
</dbReference>
<organism evidence="1 2">
    <name type="scientific">Bacteroides intestinalis DSM 17393</name>
    <dbReference type="NCBI Taxonomy" id="471870"/>
    <lineage>
        <taxon>Bacteria</taxon>
        <taxon>Pseudomonadati</taxon>
        <taxon>Bacteroidota</taxon>
        <taxon>Bacteroidia</taxon>
        <taxon>Bacteroidales</taxon>
        <taxon>Bacteroidaceae</taxon>
        <taxon>Bacteroides</taxon>
    </lineage>
</organism>
<proteinExistence type="predicted"/>
<comment type="caution">
    <text evidence="1">The sequence shown here is derived from an EMBL/GenBank/DDBJ whole genome shotgun (WGS) entry which is preliminary data.</text>
</comment>
<evidence type="ECO:0000313" key="2">
    <source>
        <dbReference type="Proteomes" id="UP000004596"/>
    </source>
</evidence>
<evidence type="ECO:0000313" key="1">
    <source>
        <dbReference type="EMBL" id="EDV05853.1"/>
    </source>
</evidence>
<protein>
    <submittedName>
        <fullName evidence="1">Uncharacterized protein</fullName>
    </submittedName>
</protein>
<sequence length="40" mass="4824">MLYSSKKMLFLFKEEKLEFISTYCTYRNKSKIADGHLLVF</sequence>
<gene>
    <name evidence="1" type="ORF">BACINT_00937</name>
</gene>
<accession>B3C8X4</accession>
<name>B3C8X4_9BACE</name>
<dbReference type="EMBL" id="ABJL02000007">
    <property type="protein sequence ID" value="EDV05853.1"/>
    <property type="molecule type" value="Genomic_DNA"/>
</dbReference>